<dbReference type="AlphaFoldDB" id="A0A7J4IUI5"/>
<dbReference type="GO" id="GO:0140663">
    <property type="term" value="F:ATP-dependent FeS chaperone activity"/>
    <property type="evidence" value="ECO:0007669"/>
    <property type="project" value="InterPro"/>
</dbReference>
<dbReference type="EMBL" id="DUGC01000006">
    <property type="protein sequence ID" value="HIH09102.1"/>
    <property type="molecule type" value="Genomic_DNA"/>
</dbReference>
<keyword evidence="6" id="KW-0378">Hydrolase</keyword>
<dbReference type="InterPro" id="IPR019591">
    <property type="entry name" value="Mrp/NBP35_ATP-bd"/>
</dbReference>
<comment type="similarity">
    <text evidence="6">Belongs to the Mrp/NBP35 ATP-binding proteins family.</text>
</comment>
<dbReference type="Gene3D" id="3.40.50.300">
    <property type="entry name" value="P-loop containing nucleotide triphosphate hydrolases"/>
    <property type="match status" value="1"/>
</dbReference>
<evidence type="ECO:0000256" key="2">
    <source>
        <dbReference type="ARBA" id="ARBA00022741"/>
    </source>
</evidence>
<name>A0A7J4IUI5_9ARCH</name>
<evidence type="ECO:0000256" key="3">
    <source>
        <dbReference type="ARBA" id="ARBA00022840"/>
    </source>
</evidence>
<keyword evidence="3 6" id="KW-0067">ATP-binding</keyword>
<evidence type="ECO:0000256" key="5">
    <source>
        <dbReference type="ARBA" id="ARBA00023014"/>
    </source>
</evidence>
<proteinExistence type="inferred from homology"/>
<dbReference type="PROSITE" id="PS01215">
    <property type="entry name" value="MRP"/>
    <property type="match status" value="1"/>
</dbReference>
<keyword evidence="5 6" id="KW-0411">Iron-sulfur</keyword>
<dbReference type="InterPro" id="IPR044304">
    <property type="entry name" value="NUBPL-like"/>
</dbReference>
<dbReference type="Pfam" id="PF10609">
    <property type="entry name" value="ParA"/>
    <property type="match status" value="1"/>
</dbReference>
<keyword evidence="1 6" id="KW-0479">Metal-binding</keyword>
<evidence type="ECO:0000313" key="8">
    <source>
        <dbReference type="Proteomes" id="UP000565078"/>
    </source>
</evidence>
<dbReference type="PANTHER" id="PTHR42961:SF2">
    <property type="entry name" value="IRON-SULFUR PROTEIN NUBPL"/>
    <property type="match status" value="1"/>
</dbReference>
<evidence type="ECO:0000256" key="1">
    <source>
        <dbReference type="ARBA" id="ARBA00022723"/>
    </source>
</evidence>
<keyword evidence="2 6" id="KW-0547">Nucleotide-binding</keyword>
<protein>
    <recommendedName>
        <fullName evidence="6">Iron-sulfur cluster carrier protein</fullName>
    </recommendedName>
</protein>
<comment type="caution">
    <text evidence="7">The sequence shown here is derived from an EMBL/GenBank/DDBJ whole genome shotgun (WGS) entry which is preliminary data.</text>
</comment>
<dbReference type="GO" id="GO:0016887">
    <property type="term" value="F:ATP hydrolysis activity"/>
    <property type="evidence" value="ECO:0007669"/>
    <property type="project" value="UniProtKB-UniRule"/>
</dbReference>
<evidence type="ECO:0000256" key="6">
    <source>
        <dbReference type="HAMAP-Rule" id="MF_02040"/>
    </source>
</evidence>
<dbReference type="GO" id="GO:0051539">
    <property type="term" value="F:4 iron, 4 sulfur cluster binding"/>
    <property type="evidence" value="ECO:0007669"/>
    <property type="project" value="TreeGrafter"/>
</dbReference>
<feature type="binding site" evidence="6">
    <location>
        <begin position="64"/>
        <end position="71"/>
    </location>
    <ligand>
        <name>ATP</name>
        <dbReference type="ChEBI" id="CHEBI:30616"/>
    </ligand>
</feature>
<comment type="function">
    <text evidence="6">Binds and transfers iron-sulfur (Fe-S) clusters to target apoproteins. Can hydrolyze ATP.</text>
</comment>
<evidence type="ECO:0000313" key="7">
    <source>
        <dbReference type="EMBL" id="HIH09102.1"/>
    </source>
</evidence>
<dbReference type="GO" id="GO:0046872">
    <property type="term" value="F:metal ion binding"/>
    <property type="evidence" value="ECO:0007669"/>
    <property type="project" value="UniProtKB-KW"/>
</dbReference>
<dbReference type="Proteomes" id="UP000565078">
    <property type="component" value="Unassembled WGS sequence"/>
</dbReference>
<dbReference type="PANTHER" id="PTHR42961">
    <property type="entry name" value="IRON-SULFUR PROTEIN NUBPL"/>
    <property type="match status" value="1"/>
</dbReference>
<dbReference type="GO" id="GO:0005524">
    <property type="term" value="F:ATP binding"/>
    <property type="evidence" value="ECO:0007669"/>
    <property type="project" value="UniProtKB-UniRule"/>
</dbReference>
<gene>
    <name evidence="7" type="ORF">HA254_00360</name>
</gene>
<comment type="subunit">
    <text evidence="6">Homodimer.</text>
</comment>
<dbReference type="InterPro" id="IPR033756">
    <property type="entry name" value="YlxH/NBP35"/>
</dbReference>
<keyword evidence="4 6" id="KW-0408">Iron</keyword>
<dbReference type="CDD" id="cd02037">
    <property type="entry name" value="Mrp_NBP35"/>
    <property type="match status" value="1"/>
</dbReference>
<sequence length="288" mass="30312">MHKVPADAGNHSTDFNIIVLTMPIPLVQSNSGPSAQPANPFAAQRAKVEKNLGNVKKAIAVHCGKGGVGKSTFAVNLAVALSKGGKKVGLLDADVDCPSCHALMGMRGRALLDDEQRIVPLSAHNVKFLSAGNMVDDANSANIMRGPIMFKLISDMLSNAAWGGLDYLVIDLPPGTGDNPLTIMQLVPLHGIIIVTQPQEICLTDAKKSANMAKRMGVKVLGVVENMSGSVFSAGGGERVAGLFEVPFLGSIPLQSNIRKFSDKGIPAVLEDGKLLERFRSIIKSALA</sequence>
<dbReference type="SUPFAM" id="SSF52540">
    <property type="entry name" value="P-loop containing nucleoside triphosphate hydrolases"/>
    <property type="match status" value="1"/>
</dbReference>
<evidence type="ECO:0000256" key="4">
    <source>
        <dbReference type="ARBA" id="ARBA00023004"/>
    </source>
</evidence>
<organism evidence="7 8">
    <name type="scientific">Candidatus Iainarchaeum sp</name>
    <dbReference type="NCBI Taxonomy" id="3101447"/>
    <lineage>
        <taxon>Archaea</taxon>
        <taxon>Candidatus Iainarchaeota</taxon>
        <taxon>Candidatus Iainarchaeia</taxon>
        <taxon>Candidatus Iainarchaeales</taxon>
        <taxon>Candidatus Iainarchaeaceae</taxon>
        <taxon>Candidatus Iainarchaeum</taxon>
    </lineage>
</organism>
<dbReference type="HAMAP" id="MF_02040">
    <property type="entry name" value="Mrp_NBP35"/>
    <property type="match status" value="1"/>
</dbReference>
<dbReference type="GO" id="GO:0016226">
    <property type="term" value="P:iron-sulfur cluster assembly"/>
    <property type="evidence" value="ECO:0007669"/>
    <property type="project" value="InterPro"/>
</dbReference>
<dbReference type="InterPro" id="IPR027417">
    <property type="entry name" value="P-loop_NTPase"/>
</dbReference>
<accession>A0A7J4IUI5</accession>
<reference evidence="8" key="1">
    <citation type="journal article" date="2020" name="bioRxiv">
        <title>A rank-normalized archaeal taxonomy based on genome phylogeny resolves widespread incomplete and uneven classifications.</title>
        <authorList>
            <person name="Rinke C."/>
            <person name="Chuvochina M."/>
            <person name="Mussig A.J."/>
            <person name="Chaumeil P.-A."/>
            <person name="Waite D.W."/>
            <person name="Whitman W.B."/>
            <person name="Parks D.H."/>
            <person name="Hugenholtz P."/>
        </authorList>
    </citation>
    <scope>NUCLEOTIDE SEQUENCE [LARGE SCALE GENOMIC DNA]</scope>
</reference>
<dbReference type="InterPro" id="IPR000808">
    <property type="entry name" value="Mrp-like_CS"/>
</dbReference>